<gene>
    <name evidence="3" type="ORF">RYS15_07070</name>
</gene>
<evidence type="ECO:0000313" key="4">
    <source>
        <dbReference type="Proteomes" id="UP001269819"/>
    </source>
</evidence>
<keyword evidence="4" id="KW-1185">Reference proteome</keyword>
<dbReference type="RefSeq" id="WP_316973207.1">
    <property type="nucleotide sequence ID" value="NZ_JAWIIJ010000004.1"/>
</dbReference>
<dbReference type="EMBL" id="JAWIIJ010000004">
    <property type="protein sequence ID" value="MDV2078438.1"/>
    <property type="molecule type" value="Genomic_DNA"/>
</dbReference>
<feature type="transmembrane region" description="Helical" evidence="1">
    <location>
        <begin position="136"/>
        <end position="155"/>
    </location>
</feature>
<protein>
    <recommendedName>
        <fullName evidence="2">CWH43-like N-terminal domain-containing protein</fullName>
    </recommendedName>
</protein>
<feature type="transmembrane region" description="Helical" evidence="1">
    <location>
        <begin position="97"/>
        <end position="124"/>
    </location>
</feature>
<dbReference type="Proteomes" id="UP001269819">
    <property type="component" value="Unassembled WGS sequence"/>
</dbReference>
<feature type="transmembrane region" description="Helical" evidence="1">
    <location>
        <begin position="66"/>
        <end position="85"/>
    </location>
</feature>
<keyword evidence="1" id="KW-0812">Transmembrane</keyword>
<keyword evidence="1" id="KW-1133">Transmembrane helix</keyword>
<accession>A0ABU3VVY7</accession>
<organism evidence="3 4">
    <name type="scientific">Marinobacter xestospongiae</name>
    <dbReference type="NCBI Taxonomy" id="994319"/>
    <lineage>
        <taxon>Bacteria</taxon>
        <taxon>Pseudomonadati</taxon>
        <taxon>Pseudomonadota</taxon>
        <taxon>Gammaproteobacteria</taxon>
        <taxon>Pseudomonadales</taxon>
        <taxon>Marinobacteraceae</taxon>
        <taxon>Marinobacter</taxon>
    </lineage>
</organism>
<sequence length="230" mass="25755">MGTPSLSASTTVQLWWLALFTALLPLLALHGTYLMAAVESHVPWCLPYWDSCTSISRTGRHGTGYFLFKALMIPAAVLGALYWWFNGRWLRQQGAVGAGVTVLGWLGIGACLGLVLYAVVLGHIGDTFHSLRRTGVVLYFSLTFLAELLLSAALVRLPGPRVRGRRLLALCGLMLVLGLLSVVLQWLVHPLYDRIEDAFEWWFALLINLHAFGVAYLWWRTEFRARLWVA</sequence>
<dbReference type="Pfam" id="PF10277">
    <property type="entry name" value="Frag1"/>
    <property type="match status" value="1"/>
</dbReference>
<name>A0ABU3VVY7_9GAMM</name>
<evidence type="ECO:0000313" key="3">
    <source>
        <dbReference type="EMBL" id="MDV2078438.1"/>
    </source>
</evidence>
<proteinExistence type="predicted"/>
<feature type="transmembrane region" description="Helical" evidence="1">
    <location>
        <begin position="167"/>
        <end position="189"/>
    </location>
</feature>
<keyword evidence="1" id="KW-0472">Membrane</keyword>
<comment type="caution">
    <text evidence="3">The sequence shown here is derived from an EMBL/GenBank/DDBJ whole genome shotgun (WGS) entry which is preliminary data.</text>
</comment>
<feature type="domain" description="CWH43-like N-terminal" evidence="2">
    <location>
        <begin position="14"/>
        <end position="208"/>
    </location>
</feature>
<feature type="transmembrane region" description="Helical" evidence="1">
    <location>
        <begin position="201"/>
        <end position="219"/>
    </location>
</feature>
<evidence type="ECO:0000259" key="2">
    <source>
        <dbReference type="Pfam" id="PF10277"/>
    </source>
</evidence>
<dbReference type="InterPro" id="IPR019402">
    <property type="entry name" value="CWH43_N"/>
</dbReference>
<reference evidence="3 4" key="1">
    <citation type="submission" date="2023-10" db="EMBL/GenBank/DDBJ databases">
        <title>Characteristics and mechanism of a salt-tolerant marine origin heterotrophic nitrifying- aerobic denitrifying bacteria Marinobacter xestospongiae HN1.</title>
        <authorList>
            <person name="Qi R."/>
        </authorList>
    </citation>
    <scope>NUCLEOTIDE SEQUENCE [LARGE SCALE GENOMIC DNA]</scope>
    <source>
        <strain evidence="3 4">HN1</strain>
    </source>
</reference>
<evidence type="ECO:0000256" key="1">
    <source>
        <dbReference type="SAM" id="Phobius"/>
    </source>
</evidence>